<dbReference type="PROSITE" id="PS50076">
    <property type="entry name" value="DNAJ_2"/>
    <property type="match status" value="1"/>
</dbReference>
<dbReference type="SMART" id="SM00271">
    <property type="entry name" value="DnaJ"/>
    <property type="match status" value="1"/>
</dbReference>
<dbReference type="PROSITE" id="PS00636">
    <property type="entry name" value="DNAJ_1"/>
    <property type="match status" value="1"/>
</dbReference>
<dbReference type="Pfam" id="PF01556">
    <property type="entry name" value="DnaJ_C"/>
    <property type="match status" value="1"/>
</dbReference>
<dbReference type="InterPro" id="IPR036869">
    <property type="entry name" value="J_dom_sf"/>
</dbReference>
<dbReference type="InterPro" id="IPR002939">
    <property type="entry name" value="DnaJ_C"/>
</dbReference>
<dbReference type="CDD" id="cd10747">
    <property type="entry name" value="DnaJ_C"/>
    <property type="match status" value="1"/>
</dbReference>
<dbReference type="FunFam" id="2.60.260.20:FF:000013">
    <property type="entry name" value="DnaJ subfamily B member 11"/>
    <property type="match status" value="1"/>
</dbReference>
<dbReference type="OrthoDB" id="550424at2759"/>
<dbReference type="InterPro" id="IPR018253">
    <property type="entry name" value="DnaJ_domain_CS"/>
</dbReference>
<dbReference type="AlphaFoldDB" id="A0A6S7G8E7"/>
<dbReference type="Pfam" id="PF00226">
    <property type="entry name" value="DnaJ"/>
    <property type="match status" value="1"/>
</dbReference>
<dbReference type="PANTHER" id="PTHR44298">
    <property type="entry name" value="DNAJ HOMOLOG SUBFAMILY B MEMBER 11"/>
    <property type="match status" value="1"/>
</dbReference>
<gene>
    <name evidence="2" type="ORF">PACLA_8A085196</name>
</gene>
<evidence type="ECO:0000256" key="1">
    <source>
        <dbReference type="ARBA" id="ARBA00022729"/>
    </source>
</evidence>
<dbReference type="SUPFAM" id="SSF49493">
    <property type="entry name" value="HSP40/DnaJ peptide-binding domain"/>
    <property type="match status" value="2"/>
</dbReference>
<evidence type="ECO:0000313" key="2">
    <source>
        <dbReference type="EMBL" id="CAB3988015.1"/>
    </source>
</evidence>
<dbReference type="PRINTS" id="PR00625">
    <property type="entry name" value="JDOMAIN"/>
</dbReference>
<reference evidence="2" key="1">
    <citation type="submission" date="2020-04" db="EMBL/GenBank/DDBJ databases">
        <authorList>
            <person name="Alioto T."/>
            <person name="Alioto T."/>
            <person name="Gomez Garrido J."/>
        </authorList>
    </citation>
    <scope>NUCLEOTIDE SEQUENCE</scope>
    <source>
        <strain evidence="2">A484AB</strain>
    </source>
</reference>
<evidence type="ECO:0000313" key="3">
    <source>
        <dbReference type="Proteomes" id="UP001152795"/>
    </source>
</evidence>
<dbReference type="Gene3D" id="2.60.260.20">
    <property type="entry name" value="Urease metallochaperone UreE, N-terminal domain"/>
    <property type="match status" value="2"/>
</dbReference>
<dbReference type="EMBL" id="CACRXK020001266">
    <property type="protein sequence ID" value="CAB3988015.1"/>
    <property type="molecule type" value="Genomic_DNA"/>
</dbReference>
<dbReference type="GO" id="GO:0051082">
    <property type="term" value="F:unfolded protein binding"/>
    <property type="evidence" value="ECO:0007669"/>
    <property type="project" value="InterPro"/>
</dbReference>
<keyword evidence="3" id="KW-1185">Reference proteome</keyword>
<dbReference type="Proteomes" id="UP001152795">
    <property type="component" value="Unassembled WGS sequence"/>
</dbReference>
<sequence length="361" mass="41414">MAAKFDRKWRLFLLVLGFCLQILAGKDFYAILGVTRNASKKEIKKAYRKLAMKWHPDKHPDDEKAHEMFHDLSTAYEALSDDEKRKIYDAHGEEGLKKMAGENGHDPFDSFNSFFGGFNFHFGGSDHSHRRDTPKGADIVMDLDVTLEELYTGEFIEVMRYKPESETIPGTRKCNCRQEMRTTQLGPGRFQMAQEEVCDECPAVKYVNKMKKLEVEIEPGMIDGQECSRFVGEGEPHIDGDPGDLKFIIKEQRHPRFYRDGMTLYTNVTVSLVDALNGFEMDIQHLDGHKVRVTREKITWPGATIKKKEQGMPSYDNNNLFGDLFITFDVDFPRGTLDDEEKEAVTKLLKQKSSQTVYNGL</sequence>
<dbReference type="InterPro" id="IPR008971">
    <property type="entry name" value="HSP40/DnaJ_pept-bd"/>
</dbReference>
<name>A0A6S7G8E7_PARCT</name>
<comment type="caution">
    <text evidence="2">The sequence shown here is derived from an EMBL/GenBank/DDBJ whole genome shotgun (WGS) entry which is preliminary data.</text>
</comment>
<accession>A0A6S7G8E7</accession>
<dbReference type="Gene3D" id="1.10.287.110">
    <property type="entry name" value="DnaJ domain"/>
    <property type="match status" value="1"/>
</dbReference>
<dbReference type="GO" id="GO:0051787">
    <property type="term" value="F:misfolded protein binding"/>
    <property type="evidence" value="ECO:0007669"/>
    <property type="project" value="TreeGrafter"/>
</dbReference>
<dbReference type="CDD" id="cd06257">
    <property type="entry name" value="DnaJ"/>
    <property type="match status" value="1"/>
</dbReference>
<organism evidence="2 3">
    <name type="scientific">Paramuricea clavata</name>
    <name type="common">Red gorgonian</name>
    <name type="synonym">Violescent sea-whip</name>
    <dbReference type="NCBI Taxonomy" id="317549"/>
    <lineage>
        <taxon>Eukaryota</taxon>
        <taxon>Metazoa</taxon>
        <taxon>Cnidaria</taxon>
        <taxon>Anthozoa</taxon>
        <taxon>Octocorallia</taxon>
        <taxon>Malacalcyonacea</taxon>
        <taxon>Plexauridae</taxon>
        <taxon>Paramuricea</taxon>
    </lineage>
</organism>
<protein>
    <submittedName>
        <fullName evidence="2">DnaJ homolog subfamily B member 11-like</fullName>
    </submittedName>
</protein>
<dbReference type="PANTHER" id="PTHR44298:SF1">
    <property type="entry name" value="DNAJ HOMOLOG SUBFAMILY B MEMBER 11"/>
    <property type="match status" value="1"/>
</dbReference>
<dbReference type="SUPFAM" id="SSF46565">
    <property type="entry name" value="Chaperone J-domain"/>
    <property type="match status" value="1"/>
</dbReference>
<dbReference type="GO" id="GO:0006457">
    <property type="term" value="P:protein folding"/>
    <property type="evidence" value="ECO:0007669"/>
    <property type="project" value="InterPro"/>
</dbReference>
<keyword evidence="1" id="KW-0732">Signal</keyword>
<dbReference type="GO" id="GO:0005783">
    <property type="term" value="C:endoplasmic reticulum"/>
    <property type="evidence" value="ECO:0007669"/>
    <property type="project" value="TreeGrafter"/>
</dbReference>
<proteinExistence type="predicted"/>
<dbReference type="InterPro" id="IPR001623">
    <property type="entry name" value="DnaJ_domain"/>
</dbReference>
<dbReference type="InterPro" id="IPR051736">
    <property type="entry name" value="DnaJ-B11-like"/>
</dbReference>